<dbReference type="EMBL" id="JADIMT010000062">
    <property type="protein sequence ID" value="MBO8436313.1"/>
    <property type="molecule type" value="Genomic_DNA"/>
</dbReference>
<dbReference type="AlphaFoldDB" id="A0A9D9H664"/>
<dbReference type="InterPro" id="IPR029069">
    <property type="entry name" value="HotDog_dom_sf"/>
</dbReference>
<reference evidence="2" key="2">
    <citation type="journal article" date="2021" name="PeerJ">
        <title>Extensive microbial diversity within the chicken gut microbiome revealed by metagenomics and culture.</title>
        <authorList>
            <person name="Gilroy R."/>
            <person name="Ravi A."/>
            <person name="Getino M."/>
            <person name="Pursley I."/>
            <person name="Horton D.L."/>
            <person name="Alikhan N.F."/>
            <person name="Baker D."/>
            <person name="Gharbi K."/>
            <person name="Hall N."/>
            <person name="Watson M."/>
            <person name="Adriaenssens E.M."/>
            <person name="Foster-Nyarko E."/>
            <person name="Jarju S."/>
            <person name="Secka A."/>
            <person name="Antonio M."/>
            <person name="Oren A."/>
            <person name="Chaudhuri R.R."/>
            <person name="La Ragione R."/>
            <person name="Hildebrand F."/>
            <person name="Pallen M.J."/>
        </authorList>
    </citation>
    <scope>NUCLEOTIDE SEQUENCE</scope>
    <source>
        <strain evidence="2">7293</strain>
    </source>
</reference>
<dbReference type="Pfam" id="PF07977">
    <property type="entry name" value="FabA"/>
    <property type="match status" value="1"/>
</dbReference>
<keyword evidence="1" id="KW-0456">Lyase</keyword>
<dbReference type="Proteomes" id="UP000823615">
    <property type="component" value="Unassembled WGS sequence"/>
</dbReference>
<proteinExistence type="predicted"/>
<sequence>MTREEIMNILPHRNSMLLLDEVEKVGDEAHGKYTVKGTEFFLDGHFPSFPIVPGVILCEILAQSACVLLDGTISSDKLPVYAGLDKVRFRSPVRPGDTFETKCRITRSKGPFYFGEGEGYVDGNLAISASFSFCITDKESVCSQKS</sequence>
<accession>A0A9D9H664</accession>
<evidence type="ECO:0000256" key="1">
    <source>
        <dbReference type="ARBA" id="ARBA00023239"/>
    </source>
</evidence>
<name>A0A9D9H664_9SPIO</name>
<evidence type="ECO:0000313" key="3">
    <source>
        <dbReference type="Proteomes" id="UP000823615"/>
    </source>
</evidence>
<dbReference type="Gene3D" id="3.10.129.10">
    <property type="entry name" value="Hotdog Thioesterase"/>
    <property type="match status" value="1"/>
</dbReference>
<dbReference type="SUPFAM" id="SSF54637">
    <property type="entry name" value="Thioesterase/thiol ester dehydrase-isomerase"/>
    <property type="match status" value="1"/>
</dbReference>
<dbReference type="GO" id="GO:0016829">
    <property type="term" value="F:lyase activity"/>
    <property type="evidence" value="ECO:0007669"/>
    <property type="project" value="UniProtKB-KW"/>
</dbReference>
<dbReference type="CDD" id="cd01288">
    <property type="entry name" value="FabZ"/>
    <property type="match status" value="1"/>
</dbReference>
<evidence type="ECO:0000313" key="2">
    <source>
        <dbReference type="EMBL" id="MBO8436313.1"/>
    </source>
</evidence>
<reference evidence="2" key="1">
    <citation type="submission" date="2020-10" db="EMBL/GenBank/DDBJ databases">
        <authorList>
            <person name="Gilroy R."/>
        </authorList>
    </citation>
    <scope>NUCLEOTIDE SEQUENCE</scope>
    <source>
        <strain evidence="2">7293</strain>
    </source>
</reference>
<dbReference type="PANTHER" id="PTHR30272">
    <property type="entry name" value="3-HYDROXYACYL-[ACYL-CARRIER-PROTEIN] DEHYDRATASE"/>
    <property type="match status" value="1"/>
</dbReference>
<protein>
    <submittedName>
        <fullName evidence="2">Beta-hydroxyacyl-ACP dehydratase</fullName>
    </submittedName>
</protein>
<gene>
    <name evidence="2" type="ORF">IAA97_04990</name>
</gene>
<dbReference type="PANTHER" id="PTHR30272:SF1">
    <property type="entry name" value="3-HYDROXYACYL-[ACYL-CARRIER-PROTEIN] DEHYDRATASE"/>
    <property type="match status" value="1"/>
</dbReference>
<dbReference type="InterPro" id="IPR013114">
    <property type="entry name" value="FabA_FabZ"/>
</dbReference>
<organism evidence="2 3">
    <name type="scientific">Candidatus Ornithospirochaeta stercoripullorum</name>
    <dbReference type="NCBI Taxonomy" id="2840899"/>
    <lineage>
        <taxon>Bacteria</taxon>
        <taxon>Pseudomonadati</taxon>
        <taxon>Spirochaetota</taxon>
        <taxon>Spirochaetia</taxon>
        <taxon>Spirochaetales</taxon>
        <taxon>Spirochaetaceae</taxon>
        <taxon>Spirochaetaceae incertae sedis</taxon>
        <taxon>Candidatus Ornithospirochaeta</taxon>
    </lineage>
</organism>
<comment type="caution">
    <text evidence="2">The sequence shown here is derived from an EMBL/GenBank/DDBJ whole genome shotgun (WGS) entry which is preliminary data.</text>
</comment>